<dbReference type="AlphaFoldDB" id="A0A552UAH8"/>
<feature type="transmembrane region" description="Helical" evidence="1">
    <location>
        <begin position="119"/>
        <end position="147"/>
    </location>
</feature>
<name>A0A552UAH8_9SPHN</name>
<evidence type="ECO:0000313" key="3">
    <source>
        <dbReference type="Proteomes" id="UP000317894"/>
    </source>
</evidence>
<organism evidence="2 3">
    <name type="scientific">Glacieibacterium frigidum</name>
    <dbReference type="NCBI Taxonomy" id="2593303"/>
    <lineage>
        <taxon>Bacteria</taxon>
        <taxon>Pseudomonadati</taxon>
        <taxon>Pseudomonadota</taxon>
        <taxon>Alphaproteobacteria</taxon>
        <taxon>Sphingomonadales</taxon>
        <taxon>Sphingosinicellaceae</taxon>
        <taxon>Glacieibacterium</taxon>
    </lineage>
</organism>
<sequence length="152" mass="15620">MIAAARPETWRVVLAFALAPAVPATVASATTLWDGHDNGGWFGTWKLYAVVGGYLPALLLGLPAWFVLRNRVAPGYGAAMLAGAIVAALPWVLLALLAGNPDNASQGGVVTVVDGTRTLGGWIALLRSVGLIAALGALGGVVFRVVVHGRRS</sequence>
<dbReference type="EMBL" id="VJWA01000002">
    <property type="protein sequence ID" value="TRW15199.1"/>
    <property type="molecule type" value="Genomic_DNA"/>
</dbReference>
<keyword evidence="1" id="KW-0472">Membrane</keyword>
<dbReference type="Proteomes" id="UP000317894">
    <property type="component" value="Unassembled WGS sequence"/>
</dbReference>
<reference evidence="2 3" key="1">
    <citation type="submission" date="2019-07" db="EMBL/GenBank/DDBJ databases">
        <title>Novel species isolated from glacier.</title>
        <authorList>
            <person name="Liu Q."/>
            <person name="Xin Y.-H."/>
        </authorList>
    </citation>
    <scope>NUCLEOTIDE SEQUENCE [LARGE SCALE GENOMIC DNA]</scope>
    <source>
        <strain evidence="2 3">LB1R16</strain>
    </source>
</reference>
<gene>
    <name evidence="2" type="ORF">FMM06_16320</name>
</gene>
<keyword evidence="1" id="KW-1133">Transmembrane helix</keyword>
<protein>
    <submittedName>
        <fullName evidence="2">Uncharacterized protein</fullName>
    </submittedName>
</protein>
<feature type="transmembrane region" description="Helical" evidence="1">
    <location>
        <begin position="75"/>
        <end position="99"/>
    </location>
</feature>
<evidence type="ECO:0000256" key="1">
    <source>
        <dbReference type="SAM" id="Phobius"/>
    </source>
</evidence>
<feature type="transmembrane region" description="Helical" evidence="1">
    <location>
        <begin position="45"/>
        <end position="68"/>
    </location>
</feature>
<comment type="caution">
    <text evidence="2">The sequence shown here is derived from an EMBL/GenBank/DDBJ whole genome shotgun (WGS) entry which is preliminary data.</text>
</comment>
<accession>A0A552UAH8</accession>
<evidence type="ECO:0000313" key="2">
    <source>
        <dbReference type="EMBL" id="TRW15199.1"/>
    </source>
</evidence>
<keyword evidence="3" id="KW-1185">Reference proteome</keyword>
<proteinExistence type="predicted"/>
<dbReference type="RefSeq" id="WP_144335368.1">
    <property type="nucleotide sequence ID" value="NZ_VJWA01000002.1"/>
</dbReference>
<keyword evidence="1" id="KW-0812">Transmembrane</keyword>